<feature type="transmembrane region" description="Helical" evidence="2">
    <location>
        <begin position="29"/>
        <end position="49"/>
    </location>
</feature>
<organism evidence="3 4">
    <name type="scientific">Spongiactinospora rosea</name>
    <dbReference type="NCBI Taxonomy" id="2248750"/>
    <lineage>
        <taxon>Bacteria</taxon>
        <taxon>Bacillati</taxon>
        <taxon>Actinomycetota</taxon>
        <taxon>Actinomycetes</taxon>
        <taxon>Streptosporangiales</taxon>
        <taxon>Streptosporangiaceae</taxon>
        <taxon>Spongiactinospora</taxon>
    </lineage>
</organism>
<feature type="region of interest" description="Disordered" evidence="1">
    <location>
        <begin position="1"/>
        <end position="25"/>
    </location>
</feature>
<comment type="caution">
    <text evidence="3">The sequence shown here is derived from an EMBL/GenBank/DDBJ whole genome shotgun (WGS) entry which is preliminary data.</text>
</comment>
<proteinExistence type="predicted"/>
<feature type="compositionally biased region" description="Basic and acidic residues" evidence="1">
    <location>
        <begin position="1"/>
        <end position="11"/>
    </location>
</feature>
<evidence type="ECO:0000313" key="4">
    <source>
        <dbReference type="Proteomes" id="UP000253303"/>
    </source>
</evidence>
<dbReference type="AlphaFoldDB" id="A0A366LMM5"/>
<accession>A0A366LMM5</accession>
<feature type="transmembrane region" description="Helical" evidence="2">
    <location>
        <begin position="55"/>
        <end position="75"/>
    </location>
</feature>
<dbReference type="Proteomes" id="UP000253303">
    <property type="component" value="Unassembled WGS sequence"/>
</dbReference>
<gene>
    <name evidence="3" type="ORF">DP939_37330</name>
</gene>
<keyword evidence="2" id="KW-0472">Membrane</keyword>
<name>A0A366LMM5_9ACTN</name>
<keyword evidence="4" id="KW-1185">Reference proteome</keyword>
<keyword evidence="2" id="KW-1133">Transmembrane helix</keyword>
<evidence type="ECO:0000256" key="1">
    <source>
        <dbReference type="SAM" id="MobiDB-lite"/>
    </source>
</evidence>
<dbReference type="RefSeq" id="WP_113985552.1">
    <property type="nucleotide sequence ID" value="NZ_QMEY01000026.1"/>
</dbReference>
<dbReference type="EMBL" id="QMEY01000026">
    <property type="protein sequence ID" value="RBQ15067.1"/>
    <property type="molecule type" value="Genomic_DNA"/>
</dbReference>
<protein>
    <submittedName>
        <fullName evidence="3">Uncharacterized protein</fullName>
    </submittedName>
</protein>
<evidence type="ECO:0000256" key="2">
    <source>
        <dbReference type="SAM" id="Phobius"/>
    </source>
</evidence>
<keyword evidence="2" id="KW-0812">Transmembrane</keyword>
<evidence type="ECO:0000313" key="3">
    <source>
        <dbReference type="EMBL" id="RBQ15067.1"/>
    </source>
</evidence>
<sequence length="80" mass="8119">MTDPYRIDHSPSHRPPPESPRPGSSKATLLWVLLAISVAGNALANIAAGGAVTPLGLAAGVVGLGAIAGLITHYVRGRRS</sequence>
<reference evidence="3 4" key="1">
    <citation type="submission" date="2018-06" db="EMBL/GenBank/DDBJ databases">
        <title>Sphaerisporangium craniellae sp. nov., isolated from a marine sponge in the South China Sea.</title>
        <authorList>
            <person name="Li L."/>
        </authorList>
    </citation>
    <scope>NUCLEOTIDE SEQUENCE [LARGE SCALE GENOMIC DNA]</scope>
    <source>
        <strain evidence="3 4">LHW63015</strain>
    </source>
</reference>